<dbReference type="Gene3D" id="3.50.30.30">
    <property type="match status" value="1"/>
</dbReference>
<keyword evidence="11" id="KW-0031">Aminopeptidase</keyword>
<feature type="chain" id="PRO_5040532530" description="Peptide hydrolase" evidence="7">
    <location>
        <begin position="20"/>
        <end position="598"/>
    </location>
</feature>
<dbReference type="Gene3D" id="3.40.630.10">
    <property type="entry name" value="Zn peptidases"/>
    <property type="match status" value="1"/>
</dbReference>
<proteinExistence type="inferred from homology"/>
<dbReference type="InterPro" id="IPR046450">
    <property type="entry name" value="PA_dom_sf"/>
</dbReference>
<gene>
    <name evidence="11" type="ORF">FBEOM_3710</name>
</gene>
<dbReference type="Proteomes" id="UP000730481">
    <property type="component" value="Unassembled WGS sequence"/>
</dbReference>
<dbReference type="InterPro" id="IPR007484">
    <property type="entry name" value="Peptidase_M28"/>
</dbReference>
<dbReference type="PANTHER" id="PTHR12147">
    <property type="entry name" value="METALLOPEPTIDASE M28 FAMILY MEMBER"/>
    <property type="match status" value="1"/>
</dbReference>
<dbReference type="GO" id="GO:0008235">
    <property type="term" value="F:metalloexopeptidase activity"/>
    <property type="evidence" value="ECO:0007669"/>
    <property type="project" value="InterPro"/>
</dbReference>
<protein>
    <recommendedName>
        <fullName evidence="7">Peptide hydrolase</fullName>
        <ecNumber evidence="7">3.4.-.-</ecNumber>
    </recommendedName>
</protein>
<keyword evidence="7" id="KW-0732">Signal</keyword>
<comment type="cofactor">
    <cofactor evidence="1">
        <name>Zn(2+)</name>
        <dbReference type="ChEBI" id="CHEBI:29105"/>
    </cofactor>
</comment>
<keyword evidence="12" id="KW-1185">Reference proteome</keyword>
<evidence type="ECO:0000313" key="11">
    <source>
        <dbReference type="EMBL" id="KAF4342303.1"/>
    </source>
</evidence>
<evidence type="ECO:0000256" key="4">
    <source>
        <dbReference type="ARBA" id="ARBA00022723"/>
    </source>
</evidence>
<evidence type="ECO:0000256" key="8">
    <source>
        <dbReference type="SAM" id="MobiDB-lite"/>
    </source>
</evidence>
<evidence type="ECO:0000256" key="3">
    <source>
        <dbReference type="ARBA" id="ARBA00022670"/>
    </source>
</evidence>
<dbReference type="PANTHER" id="PTHR12147:SF26">
    <property type="entry name" value="PEPTIDASE M28 DOMAIN-CONTAINING PROTEIN"/>
    <property type="match status" value="1"/>
</dbReference>
<reference evidence="11" key="2">
    <citation type="submission" date="2020-02" db="EMBL/GenBank/DDBJ databases">
        <title>Identification and distribution of gene clusters putatively required for synthesis of sphingolipid metabolism inhibitors in phylogenetically diverse species of the filamentous fungus Fusarium.</title>
        <authorList>
            <person name="Kim H.-S."/>
            <person name="Busman M."/>
            <person name="Brown D.W."/>
            <person name="Divon H."/>
            <person name="Uhlig S."/>
            <person name="Proctor R.H."/>
        </authorList>
    </citation>
    <scope>NUCLEOTIDE SEQUENCE</scope>
    <source>
        <strain evidence="11">NRRL 25174</strain>
    </source>
</reference>
<feature type="region of interest" description="Disordered" evidence="8">
    <location>
        <begin position="539"/>
        <end position="565"/>
    </location>
</feature>
<dbReference type="EMBL" id="PVQB02000146">
    <property type="protein sequence ID" value="KAF4342303.1"/>
    <property type="molecule type" value="Genomic_DNA"/>
</dbReference>
<dbReference type="OrthoDB" id="10013407at2759"/>
<keyword evidence="3 7" id="KW-0645">Protease</keyword>
<comment type="caution">
    <text evidence="11">The sequence shown here is derived from an EMBL/GenBank/DDBJ whole genome shotgun (WGS) entry which is preliminary data.</text>
</comment>
<evidence type="ECO:0000259" key="9">
    <source>
        <dbReference type="Pfam" id="PF02225"/>
    </source>
</evidence>
<dbReference type="GO" id="GO:0046872">
    <property type="term" value="F:metal ion binding"/>
    <property type="evidence" value="ECO:0007669"/>
    <property type="project" value="UniProtKB-KW"/>
</dbReference>
<dbReference type="Pfam" id="PF04389">
    <property type="entry name" value="Peptidase_M28"/>
    <property type="match status" value="1"/>
</dbReference>
<dbReference type="CDD" id="cd04816">
    <property type="entry name" value="PA_SaNapH_like"/>
    <property type="match status" value="1"/>
</dbReference>
<dbReference type="GO" id="GO:0006508">
    <property type="term" value="P:proteolysis"/>
    <property type="evidence" value="ECO:0007669"/>
    <property type="project" value="UniProtKB-KW"/>
</dbReference>
<keyword evidence="6 7" id="KW-0862">Zinc</keyword>
<evidence type="ECO:0000256" key="2">
    <source>
        <dbReference type="ARBA" id="ARBA00005634"/>
    </source>
</evidence>
<dbReference type="InterPro" id="IPR003137">
    <property type="entry name" value="PA_domain"/>
</dbReference>
<keyword evidence="5 7" id="KW-0378">Hydrolase</keyword>
<name>A0A9P5AP10_9HYPO</name>
<accession>A0A9P5AP10</accession>
<dbReference type="GO" id="GO:0004177">
    <property type="term" value="F:aminopeptidase activity"/>
    <property type="evidence" value="ECO:0007669"/>
    <property type="project" value="UniProtKB-KW"/>
</dbReference>
<feature type="domain" description="PA" evidence="9">
    <location>
        <begin position="125"/>
        <end position="218"/>
    </location>
</feature>
<dbReference type="InterPro" id="IPR045175">
    <property type="entry name" value="M28_fam"/>
</dbReference>
<evidence type="ECO:0000259" key="10">
    <source>
        <dbReference type="Pfam" id="PF04389"/>
    </source>
</evidence>
<evidence type="ECO:0000256" key="5">
    <source>
        <dbReference type="ARBA" id="ARBA00022801"/>
    </source>
</evidence>
<reference evidence="11" key="1">
    <citation type="journal article" date="2017" name="Mycologia">
        <title>Fusarium algeriense, sp. nov., a novel toxigenic crown rot pathogen of durum wheat from Algeria is nested in the Fusarium burgessii species complex.</title>
        <authorList>
            <person name="Laraba I."/>
            <person name="Keddad A."/>
            <person name="Boureghda H."/>
            <person name="Abdallah N."/>
            <person name="Vaughan M.M."/>
            <person name="Proctor R.H."/>
            <person name="Busman M."/>
            <person name="O'Donnell K."/>
        </authorList>
    </citation>
    <scope>NUCLEOTIDE SEQUENCE</scope>
    <source>
        <strain evidence="11">NRRL 25174</strain>
    </source>
</reference>
<evidence type="ECO:0000256" key="7">
    <source>
        <dbReference type="RuleBase" id="RU361240"/>
    </source>
</evidence>
<dbReference type="EC" id="3.4.-.-" evidence="7"/>
<organism evidence="11 12">
    <name type="scientific">Fusarium beomiforme</name>
    <dbReference type="NCBI Taxonomy" id="44412"/>
    <lineage>
        <taxon>Eukaryota</taxon>
        <taxon>Fungi</taxon>
        <taxon>Dikarya</taxon>
        <taxon>Ascomycota</taxon>
        <taxon>Pezizomycotina</taxon>
        <taxon>Sordariomycetes</taxon>
        <taxon>Hypocreomycetidae</taxon>
        <taxon>Hypocreales</taxon>
        <taxon>Nectriaceae</taxon>
        <taxon>Fusarium</taxon>
        <taxon>Fusarium burgessii species complex</taxon>
    </lineage>
</organism>
<evidence type="ECO:0000313" key="12">
    <source>
        <dbReference type="Proteomes" id="UP000730481"/>
    </source>
</evidence>
<feature type="domain" description="Peptidase M28" evidence="10">
    <location>
        <begin position="246"/>
        <end position="432"/>
    </location>
</feature>
<keyword evidence="4 7" id="KW-0479">Metal-binding</keyword>
<sequence length="598" mass="66051">MKFLNTLLYGALLFSEVSATKKLTPSQVEGDIKKSNLRKTLEDLNSIAKKNGGNRAFGFPGYKASVDYISKQLKGQYGKHLDTYIQPFNYTFEQTRDIWVRGPDGEDVYVITLIYNVGTPTPDGVTAPLVLVPIDDERGSGCFADQWEGVDAKDKLALVKRGSCAISDKLKLAKKAGARGVLLVNNQPGEGITSATLSAENLELIVPVGVIPLEVGTAWRTRIEGGEKLEVTLLVDSFYETRETWNIIAETKKGDPNNVVMMGAHLDSVQAGPGINDDGSGTAGILEIAKSFTKYTGYKNKVRFAWWGAEESGLAGSYYYGEQLTEEEADKIRFYFNYDMIGSPKPKYWVQASKPADRVGGDILAAWLKKKGKTVEWEEFGESSDYAAFVELGIPSSGIFTGADAETDPCYHLECDTIDNIHWGALTLNTKTAGRAAAQFALSLKGVPPRDKTTPNPKSKRAVAARFEQWQKKKTLASNAHKQPPPEAYRQYVLGGFSPRLGLGIGIALPGHRNRHWPRPSLIRHRFKPTVRRARITTPAPPLLNRPWSSTATYHNKSQHKHSNYASDDCADLRTAEPVAAVLRRHHGTVRGWSRNYT</sequence>
<dbReference type="SUPFAM" id="SSF52025">
    <property type="entry name" value="PA domain"/>
    <property type="match status" value="1"/>
</dbReference>
<comment type="similarity">
    <text evidence="2">Belongs to the peptidase M28 family. M28B subfamily.</text>
</comment>
<dbReference type="AlphaFoldDB" id="A0A9P5AP10"/>
<evidence type="ECO:0000256" key="6">
    <source>
        <dbReference type="ARBA" id="ARBA00022833"/>
    </source>
</evidence>
<feature type="compositionally biased region" description="Polar residues" evidence="8">
    <location>
        <begin position="547"/>
        <end position="556"/>
    </location>
</feature>
<feature type="signal peptide" evidence="7">
    <location>
        <begin position="1"/>
        <end position="19"/>
    </location>
</feature>
<evidence type="ECO:0000256" key="1">
    <source>
        <dbReference type="ARBA" id="ARBA00001947"/>
    </source>
</evidence>
<dbReference type="SUPFAM" id="SSF53187">
    <property type="entry name" value="Zn-dependent exopeptidases"/>
    <property type="match status" value="1"/>
</dbReference>
<dbReference type="Pfam" id="PF02225">
    <property type="entry name" value="PA"/>
    <property type="match status" value="1"/>
</dbReference>